<dbReference type="AlphaFoldDB" id="A0A6J7ML85"/>
<accession>A0A6J7ML85</accession>
<evidence type="ECO:0000313" key="1">
    <source>
        <dbReference type="EMBL" id="CAB4768787.1"/>
    </source>
</evidence>
<organism evidence="3">
    <name type="scientific">freshwater metagenome</name>
    <dbReference type="NCBI Taxonomy" id="449393"/>
    <lineage>
        <taxon>unclassified sequences</taxon>
        <taxon>metagenomes</taxon>
        <taxon>ecological metagenomes</taxon>
    </lineage>
</organism>
<evidence type="ECO:0000313" key="2">
    <source>
        <dbReference type="EMBL" id="CAB4951320.1"/>
    </source>
</evidence>
<protein>
    <submittedName>
        <fullName evidence="3">Unannotated protein</fullName>
    </submittedName>
</protein>
<reference evidence="3" key="1">
    <citation type="submission" date="2020-05" db="EMBL/GenBank/DDBJ databases">
        <authorList>
            <person name="Chiriac C."/>
            <person name="Salcher M."/>
            <person name="Ghai R."/>
            <person name="Kavagutti S V."/>
        </authorList>
    </citation>
    <scope>NUCLEOTIDE SEQUENCE</scope>
</reference>
<dbReference type="EMBL" id="CAEZZY010000002">
    <property type="protein sequence ID" value="CAB4768787.1"/>
    <property type="molecule type" value="Genomic_DNA"/>
</dbReference>
<dbReference type="EMBL" id="CAFBNK010000107">
    <property type="protein sequence ID" value="CAB4951320.1"/>
    <property type="molecule type" value="Genomic_DNA"/>
</dbReference>
<dbReference type="EMBL" id="CAFBOU010000001">
    <property type="protein sequence ID" value="CAB4981930.1"/>
    <property type="molecule type" value="Genomic_DNA"/>
</dbReference>
<evidence type="ECO:0000313" key="3">
    <source>
        <dbReference type="EMBL" id="CAB4981930.1"/>
    </source>
</evidence>
<name>A0A6J7ML85_9ZZZZ</name>
<sequence>MSSAKIDPAQIERDLIDLNDGVLTVTGRLVDASNATLYAMCSVNRLGEDREFACIYKPIAGERPLWDFPDGSLANREYLTFLVSHWLELHLVPPTILRDGPYGTGMVQKWIDIDSNIDLMEFYQSEHPKLRLLALLDIITNNTDRKIGHLIPTEDGHLYGCDHGVTFHVDDKLRTVLWQWAGLPFTEAEKKLLLKARALFAESKREIISGLIEEDEISATIARIDRALIEESFLLPNPDWPAVPWPPF</sequence>
<gene>
    <name evidence="1" type="ORF">UFOPK2928_00032</name>
    <name evidence="2" type="ORF">UFOPK3786_00616</name>
    <name evidence="3" type="ORF">UFOPK4010_00026</name>
</gene>
<proteinExistence type="predicted"/>